<dbReference type="GO" id="GO:0070877">
    <property type="term" value="C:microprocessor complex"/>
    <property type="evidence" value="ECO:0007669"/>
    <property type="project" value="TreeGrafter"/>
</dbReference>
<feature type="region of interest" description="Disordered" evidence="2">
    <location>
        <begin position="26"/>
        <end position="45"/>
    </location>
</feature>
<protein>
    <submittedName>
        <fullName evidence="5">Uncharacterized protein</fullName>
    </submittedName>
</protein>
<keyword evidence="1" id="KW-0694">RNA-binding</keyword>
<evidence type="ECO:0000313" key="4">
    <source>
        <dbReference type="Proteomes" id="UP000887565"/>
    </source>
</evidence>
<dbReference type="GO" id="GO:0004525">
    <property type="term" value="F:ribonuclease III activity"/>
    <property type="evidence" value="ECO:0007669"/>
    <property type="project" value="TreeGrafter"/>
</dbReference>
<name>A0A915I5H8_ROMCU</name>
<feature type="region of interest" description="Disordered" evidence="2">
    <location>
        <begin position="195"/>
        <end position="235"/>
    </location>
</feature>
<feature type="compositionally biased region" description="Polar residues" evidence="2">
    <location>
        <begin position="26"/>
        <end position="40"/>
    </location>
</feature>
<feature type="compositionally biased region" description="Low complexity" evidence="2">
    <location>
        <begin position="206"/>
        <end position="231"/>
    </location>
</feature>
<keyword evidence="3" id="KW-0812">Transmembrane</keyword>
<evidence type="ECO:0000256" key="2">
    <source>
        <dbReference type="SAM" id="MobiDB-lite"/>
    </source>
</evidence>
<dbReference type="GO" id="GO:0031053">
    <property type="term" value="P:primary miRNA processing"/>
    <property type="evidence" value="ECO:0007669"/>
    <property type="project" value="TreeGrafter"/>
</dbReference>
<dbReference type="PANTHER" id="PTHR11207">
    <property type="entry name" value="RIBONUCLEASE III"/>
    <property type="match status" value="1"/>
</dbReference>
<organism evidence="4 5">
    <name type="scientific">Romanomermis culicivorax</name>
    <name type="common">Nematode worm</name>
    <dbReference type="NCBI Taxonomy" id="13658"/>
    <lineage>
        <taxon>Eukaryota</taxon>
        <taxon>Metazoa</taxon>
        <taxon>Ecdysozoa</taxon>
        <taxon>Nematoda</taxon>
        <taxon>Enoplea</taxon>
        <taxon>Dorylaimia</taxon>
        <taxon>Mermithida</taxon>
        <taxon>Mermithoidea</taxon>
        <taxon>Mermithidae</taxon>
        <taxon>Romanomermis</taxon>
    </lineage>
</organism>
<evidence type="ECO:0000313" key="5">
    <source>
        <dbReference type="WBParaSite" id="nRc.2.0.1.t09016-RA"/>
    </source>
</evidence>
<evidence type="ECO:0000256" key="1">
    <source>
        <dbReference type="ARBA" id="ARBA00022884"/>
    </source>
</evidence>
<accession>A0A915I5H8</accession>
<dbReference type="Proteomes" id="UP000887565">
    <property type="component" value="Unplaced"/>
</dbReference>
<dbReference type="AlphaFoldDB" id="A0A915I5H8"/>
<evidence type="ECO:0000256" key="3">
    <source>
        <dbReference type="SAM" id="Phobius"/>
    </source>
</evidence>
<sequence length="371" mass="42823">MKCDEESRIPACYRLQKAKIIKNDSRSVGSTDFSDESSLSDGEVYGKSDNFTDFSTDEEFSAEKLPRKRLTNNNNELNIRNSDDCANVIQSSVSETEEEGVNFGEKQSDTAYVQSTNAKLYYVRDKKNLINSLSTNNLKFVQNLFENRVVRFCRNLRLAQPQLPPLPEPQPAMHKCHHHTVKVHRRHQNKKCTFIRRKNSSEHQKASSSPSSQSDSDNDSDSSCSSNASENENTRFKSALEEIRRKEEHPARLHKDIWFNEKGQMNDGPLCRCSWKARRSGIVHSLYPGEKNYWGLLIIFFVEYLDHFLQSVPLCEPDSSNTDRLHHYKLEITPLTNILVQFPNLLVALILNSALAYILDEKRYDYSFRRS</sequence>
<keyword evidence="3" id="KW-1133">Transmembrane helix</keyword>
<feature type="transmembrane region" description="Helical" evidence="3">
    <location>
        <begin position="338"/>
        <end position="359"/>
    </location>
</feature>
<dbReference type="GO" id="GO:0003723">
    <property type="term" value="F:RNA binding"/>
    <property type="evidence" value="ECO:0007669"/>
    <property type="project" value="UniProtKB-KW"/>
</dbReference>
<dbReference type="GO" id="GO:0031054">
    <property type="term" value="P:pre-miRNA processing"/>
    <property type="evidence" value="ECO:0007669"/>
    <property type="project" value="TreeGrafter"/>
</dbReference>
<keyword evidence="3" id="KW-0472">Membrane</keyword>
<dbReference type="WBParaSite" id="nRc.2.0.1.t09016-RA">
    <property type="protein sequence ID" value="nRc.2.0.1.t09016-RA"/>
    <property type="gene ID" value="nRc.2.0.1.g09016"/>
</dbReference>
<reference evidence="5" key="1">
    <citation type="submission" date="2022-11" db="UniProtKB">
        <authorList>
            <consortium name="WormBaseParasite"/>
        </authorList>
    </citation>
    <scope>IDENTIFICATION</scope>
</reference>
<dbReference type="PANTHER" id="PTHR11207:SF0">
    <property type="entry name" value="RIBONUCLEASE 3"/>
    <property type="match status" value="1"/>
</dbReference>
<proteinExistence type="predicted"/>
<keyword evidence="4" id="KW-1185">Reference proteome</keyword>